<dbReference type="Proteomes" id="UP000480266">
    <property type="component" value="Unassembled WGS sequence"/>
</dbReference>
<accession>A0A7C9RG86</accession>
<name>A0A7C9RG86_9BRAD</name>
<dbReference type="EMBL" id="JAAMRR010000746">
    <property type="protein sequence ID" value="NGX96378.1"/>
    <property type="molecule type" value="Genomic_DNA"/>
</dbReference>
<reference evidence="1" key="1">
    <citation type="submission" date="2020-02" db="EMBL/GenBank/DDBJ databases">
        <title>Draft genome sequence of Candidatus Afipia apatlaquensis IBT-C3, a potential strain for decolorization of textile dyes.</title>
        <authorList>
            <person name="Sanchez-Reyes A."/>
            <person name="Breton-Deval L."/>
            <person name="Mangelson H."/>
            <person name="Sanchez-Flores A."/>
        </authorList>
    </citation>
    <scope>NUCLEOTIDE SEQUENCE [LARGE SCALE GENOMIC DNA]</scope>
    <source>
        <strain evidence="1">IBT-C3</strain>
    </source>
</reference>
<comment type="caution">
    <text evidence="1">The sequence shown here is derived from an EMBL/GenBank/DDBJ whole genome shotgun (WGS) entry which is preliminary data.</text>
</comment>
<proteinExistence type="predicted"/>
<gene>
    <name evidence="1" type="ORF">G4V63_14510</name>
</gene>
<sequence length="500" mass="56405">MTPITLETWLARFHAAHGERYDYRDVTAFRGGKTALTIRCVAHGPFQQTAQKHALGQGCPACGYVARSETQLFDTPQWVAKAREVHGDRYDYAKSVYRGDRENVTITCTAHGDFEQGAGTHTQGRGCPKCGNAAKARGRRKDASHFIRRARAVHGDVYDYTKVEYRSALEKVEIVCPKHGAFWQSPANHAWGYGCQRCVHGAPSKREDELFALVRTIRPDAEQSNRKLIAPKELDIVVPSLKLAIEFNGVYWHSDRRTAIDAAHFKHAACAAQGWRLLSIACEDWKTRRPQFERLVRHALGASDLPRVHARECEVRSVPNGDAVAFLDEHHPQQPGAIYAQRFGLYHPTLGLVALMTFGRDVYSRNREGSPVWDLSRFATSAQVRGGASKLFAAARRELGFAEVISYSANDWFGGGLYEQLGFVRVAQVPPDYRVYHHATGFRPKSAWARKHIPARLVQIDRADVVFDPATDPRTEWEIEDTVNAFRVWDSGKVKWRWQA</sequence>
<keyword evidence="2" id="KW-1185">Reference proteome</keyword>
<protein>
    <submittedName>
        <fullName evidence="1">Uncharacterized protein</fullName>
    </submittedName>
</protein>
<organism evidence="1 2">
    <name type="scientific">Candidatus Afipia apatlaquensis</name>
    <dbReference type="NCBI Taxonomy" id="2712852"/>
    <lineage>
        <taxon>Bacteria</taxon>
        <taxon>Pseudomonadati</taxon>
        <taxon>Pseudomonadota</taxon>
        <taxon>Alphaproteobacteria</taxon>
        <taxon>Hyphomicrobiales</taxon>
        <taxon>Nitrobacteraceae</taxon>
        <taxon>Afipia</taxon>
    </lineage>
</organism>
<evidence type="ECO:0000313" key="1">
    <source>
        <dbReference type="EMBL" id="NGX96378.1"/>
    </source>
</evidence>
<dbReference type="AlphaFoldDB" id="A0A7C9RG86"/>
<dbReference type="Gene3D" id="3.40.960.10">
    <property type="entry name" value="VSR Endonuclease"/>
    <property type="match status" value="1"/>
</dbReference>
<evidence type="ECO:0000313" key="2">
    <source>
        <dbReference type="Proteomes" id="UP000480266"/>
    </source>
</evidence>